<dbReference type="EMBL" id="CAEKDK010000002">
    <property type="protein sequence ID" value="CAB4268757.1"/>
    <property type="molecule type" value="Genomic_DNA"/>
</dbReference>
<feature type="compositionally biased region" description="Basic residues" evidence="1">
    <location>
        <begin position="20"/>
        <end position="30"/>
    </location>
</feature>
<evidence type="ECO:0000313" key="2">
    <source>
        <dbReference type="EMBL" id="CAB4268757.1"/>
    </source>
</evidence>
<dbReference type="Proteomes" id="UP000507222">
    <property type="component" value="Unassembled WGS sequence"/>
</dbReference>
<gene>
    <name evidence="2" type="ORF">CURHAP_LOCUS13030</name>
    <name evidence="3" type="ORF">ORAREDHAP_LOCUS12945</name>
</gene>
<name>A0A6J5WCE4_PRUAR</name>
<dbReference type="Proteomes" id="UP000507245">
    <property type="component" value="Unassembled WGS sequence"/>
</dbReference>
<dbReference type="OrthoDB" id="1751090at2759"/>
<accession>A0A6J5WCE4</accession>
<sequence>MVAQGQTGLQTFTGGSSHNKASRSHSKNKCTHCEGDKHTHTGCYELIGYPDWWYHSKGPRTHRSKSLHTSSESDPISPTISATLTPAVASKATTGTKVLVQETHIVPLIGGV</sequence>
<feature type="region of interest" description="Disordered" evidence="1">
    <location>
        <begin position="59"/>
        <end position="80"/>
    </location>
</feature>
<keyword evidence="5" id="KW-1185">Reference proteome</keyword>
<dbReference type="AlphaFoldDB" id="A0A6J5WCE4"/>
<proteinExistence type="predicted"/>
<evidence type="ECO:0000256" key="1">
    <source>
        <dbReference type="SAM" id="MobiDB-lite"/>
    </source>
</evidence>
<feature type="compositionally biased region" description="Polar residues" evidence="1">
    <location>
        <begin position="67"/>
        <end position="80"/>
    </location>
</feature>
<evidence type="ECO:0000313" key="5">
    <source>
        <dbReference type="Proteomes" id="UP000507245"/>
    </source>
</evidence>
<organism evidence="3 5">
    <name type="scientific">Prunus armeniaca</name>
    <name type="common">Apricot</name>
    <name type="synonym">Armeniaca vulgaris</name>
    <dbReference type="NCBI Taxonomy" id="36596"/>
    <lineage>
        <taxon>Eukaryota</taxon>
        <taxon>Viridiplantae</taxon>
        <taxon>Streptophyta</taxon>
        <taxon>Embryophyta</taxon>
        <taxon>Tracheophyta</taxon>
        <taxon>Spermatophyta</taxon>
        <taxon>Magnoliopsida</taxon>
        <taxon>eudicotyledons</taxon>
        <taxon>Gunneridae</taxon>
        <taxon>Pentapetalae</taxon>
        <taxon>rosids</taxon>
        <taxon>fabids</taxon>
        <taxon>Rosales</taxon>
        <taxon>Rosaceae</taxon>
        <taxon>Amygdaloideae</taxon>
        <taxon>Amygdaleae</taxon>
        <taxon>Prunus</taxon>
    </lineage>
</organism>
<feature type="region of interest" description="Disordered" evidence="1">
    <location>
        <begin position="1"/>
        <end position="37"/>
    </location>
</feature>
<evidence type="ECO:0000313" key="4">
    <source>
        <dbReference type="Proteomes" id="UP000507222"/>
    </source>
</evidence>
<dbReference type="EMBL" id="CAEKKB010000002">
    <property type="protein sequence ID" value="CAB4299219.1"/>
    <property type="molecule type" value="Genomic_DNA"/>
</dbReference>
<protein>
    <submittedName>
        <fullName evidence="3">Uncharacterized protein</fullName>
    </submittedName>
</protein>
<feature type="compositionally biased region" description="Low complexity" evidence="1">
    <location>
        <begin position="1"/>
        <end position="15"/>
    </location>
</feature>
<evidence type="ECO:0000313" key="3">
    <source>
        <dbReference type="EMBL" id="CAB4299219.1"/>
    </source>
</evidence>
<reference evidence="3 4" key="2">
    <citation type="submission" date="2020-05" db="EMBL/GenBank/DDBJ databases">
        <authorList>
            <person name="Campoy J."/>
            <person name="Schneeberger K."/>
            <person name="Spophaly S."/>
        </authorList>
    </citation>
    <scope>NUCLEOTIDE SEQUENCE [LARGE SCALE GENOMIC DNA]</scope>
    <source>
        <strain evidence="3">PruArmRojPasFocal</strain>
    </source>
</reference>
<reference evidence="5" key="1">
    <citation type="journal article" date="2020" name="Genome Biol.">
        <title>Gamete binning: chromosome-level and haplotype-resolved genome assembly enabled by high-throughput single-cell sequencing of gamete genomes.</title>
        <authorList>
            <person name="Campoy J.A."/>
            <person name="Sun H."/>
            <person name="Goel M."/>
            <person name="Jiao W.-B."/>
            <person name="Folz-Donahue K."/>
            <person name="Wang N."/>
            <person name="Rubio M."/>
            <person name="Liu C."/>
            <person name="Kukat C."/>
            <person name="Ruiz D."/>
            <person name="Huettel B."/>
            <person name="Schneeberger K."/>
        </authorList>
    </citation>
    <scope>NUCLEOTIDE SEQUENCE [LARGE SCALE GENOMIC DNA]</scope>
    <source>
        <strain evidence="5">cv. Rojo Pasion</strain>
    </source>
</reference>